<name>A0A6J5NHP5_9CAUD</name>
<proteinExistence type="predicted"/>
<sequence length="120" mass="13945">MSKPFTSPSDFVKLLVDSLQAKYDNKFDEINVQRSTINNQYIDGRKRYHATIQIHCGKDKPYQISRASIDLIVRQDNEVTVFVSSPSFNEEFVWCSAPDSANYWLTDVETLLLQEYNNDK</sequence>
<gene>
    <name evidence="1" type="ORF">UFOVP704_6</name>
</gene>
<organism evidence="1">
    <name type="scientific">uncultured Caudovirales phage</name>
    <dbReference type="NCBI Taxonomy" id="2100421"/>
    <lineage>
        <taxon>Viruses</taxon>
        <taxon>Duplodnaviria</taxon>
        <taxon>Heunggongvirae</taxon>
        <taxon>Uroviricota</taxon>
        <taxon>Caudoviricetes</taxon>
        <taxon>Peduoviridae</taxon>
        <taxon>Maltschvirus</taxon>
        <taxon>Maltschvirus maltsch</taxon>
    </lineage>
</organism>
<reference evidence="1" key="1">
    <citation type="submission" date="2020-04" db="EMBL/GenBank/DDBJ databases">
        <authorList>
            <person name="Chiriac C."/>
            <person name="Salcher M."/>
            <person name="Ghai R."/>
            <person name="Kavagutti S V."/>
        </authorList>
    </citation>
    <scope>NUCLEOTIDE SEQUENCE</scope>
</reference>
<dbReference type="EMBL" id="LR796675">
    <property type="protein sequence ID" value="CAB4158473.1"/>
    <property type="molecule type" value="Genomic_DNA"/>
</dbReference>
<evidence type="ECO:0000313" key="1">
    <source>
        <dbReference type="EMBL" id="CAB4158473.1"/>
    </source>
</evidence>
<protein>
    <submittedName>
        <fullName evidence="1">Uncharacterized protein</fullName>
    </submittedName>
</protein>
<accession>A0A6J5NHP5</accession>